<evidence type="ECO:0000313" key="7">
    <source>
        <dbReference type="EMBL" id="GAQ17409.1"/>
    </source>
</evidence>
<dbReference type="PIRSF" id="PIRSF000451">
    <property type="entry name" value="PKS_III"/>
    <property type="match status" value="1"/>
</dbReference>
<comment type="caution">
    <text evidence="7">The sequence shown here is derived from an EMBL/GenBank/DDBJ whole genome shotgun (WGS) entry which is preliminary data.</text>
</comment>
<dbReference type="InterPro" id="IPR001099">
    <property type="entry name" value="Chalcone/stilbene_synt_N"/>
</dbReference>
<reference evidence="7 8" key="2">
    <citation type="journal article" date="2016" name="Genome Announc.">
        <title>Draft Genome Sequence of Oceanobacillus picturae Heshi-B3, Isolated from Fermented Rice Bran in a Traditional Japanese Seafood Dish.</title>
        <authorList>
            <person name="Akuzawa S."/>
            <person name="Nagaoka J."/>
            <person name="Kanekatsu M."/>
            <person name="Kanesaki Y."/>
            <person name="Suzuki T."/>
        </authorList>
    </citation>
    <scope>NUCLEOTIDE SEQUENCE [LARGE SCALE GENOMIC DNA]</scope>
    <source>
        <strain evidence="7 8">Heshi-B3</strain>
    </source>
</reference>
<name>A0A0U9H800_9BACI</name>
<feature type="domain" description="Chalcone/stilbene synthase N-terminal" evidence="5">
    <location>
        <begin position="5"/>
        <end position="203"/>
    </location>
</feature>
<dbReference type="Proteomes" id="UP000052946">
    <property type="component" value="Unassembled WGS sequence"/>
</dbReference>
<keyword evidence="3" id="KW-0012">Acyltransferase</keyword>
<protein>
    <submittedName>
        <fullName evidence="7">Alpha-pyrone synthesis polyketide synthase-like Pks11</fullName>
    </submittedName>
</protein>
<comment type="similarity">
    <text evidence="1">Belongs to the thiolase-like superfamily. Chalcone/stilbene synthases family.</text>
</comment>
<keyword evidence="2" id="KW-0808">Transferase</keyword>
<sequence length="361" mass="40588">MTYICSTGLGVPPNAIQQEEITELVQDIFRSSSRHITRLLPVFKNAEVATRQFVVNRDWFRSDHSFKERNDLYQQHAVTTSLEAIDNCLANETFLRKEVPHDAIDMILFVSSTGIATPSIDTYLYNQRDFRSDIKRMPLWGLGCAGGAIALSRAHDWITANPDKTALIVCCELCSLTFQKSDLKKSNIIGSALFGDGTAAVLLMGETSPYQSHLKTDPAKILHTSSRTKKYSTDVMGWDVTDQGLEVIFSRSIPSLVYSFWKEHSLAFFKERELEENMIHSYIAHPGGKKVLEAMEEVLETSKTKLKHSYHVLKNHGNMSSATVFYVLNEVMKEQNPAKAKSILSALGPGFCSELLLLEWT</sequence>
<dbReference type="PANTHER" id="PTHR11877:SF99">
    <property type="entry name" value="1,3,6,8-TETRAHYDROXYNAPHTHALENE SYNTHASE"/>
    <property type="match status" value="1"/>
</dbReference>
<dbReference type="InterPro" id="IPR011141">
    <property type="entry name" value="Polyketide_synthase_type-III"/>
</dbReference>
<proteinExistence type="inferred from homology"/>
<dbReference type="Pfam" id="PF02797">
    <property type="entry name" value="Chal_sti_synt_C"/>
    <property type="match status" value="1"/>
</dbReference>
<dbReference type="GO" id="GO:0016747">
    <property type="term" value="F:acyltransferase activity, transferring groups other than amino-acyl groups"/>
    <property type="evidence" value="ECO:0007669"/>
    <property type="project" value="InterPro"/>
</dbReference>
<reference evidence="8" key="1">
    <citation type="submission" date="2015-07" db="EMBL/GenBank/DDBJ databases">
        <title>Draft Genome Sequence of Oceanobacillus picturae Heshi-B3 that Was Isolated from Fermented Rice Bran with Aging Salted Mackerel, Which Was Named Heshiko as Traditional Fermented Seafood in Japan.</title>
        <authorList>
            <person name="Akuzawa S."/>
            <person name="Nakagawa J."/>
            <person name="Kanekatsu T."/>
            <person name="Kanesaki Y."/>
            <person name="Suzuki T."/>
        </authorList>
    </citation>
    <scope>NUCLEOTIDE SEQUENCE [LARGE SCALE GENOMIC DNA]</scope>
    <source>
        <strain evidence="8">Heshi-B3</strain>
    </source>
</reference>
<dbReference type="SUPFAM" id="SSF53901">
    <property type="entry name" value="Thiolase-like"/>
    <property type="match status" value="2"/>
</dbReference>
<evidence type="ECO:0000256" key="1">
    <source>
        <dbReference type="ARBA" id="ARBA00005531"/>
    </source>
</evidence>
<dbReference type="OrthoDB" id="9786288at2"/>
<gene>
    <name evidence="7" type="ORF">OPHB3_1334</name>
</gene>
<evidence type="ECO:0000259" key="6">
    <source>
        <dbReference type="Pfam" id="PF02797"/>
    </source>
</evidence>
<evidence type="ECO:0000256" key="4">
    <source>
        <dbReference type="PIRSR" id="PIRSR000451-1"/>
    </source>
</evidence>
<dbReference type="Pfam" id="PF00195">
    <property type="entry name" value="Chal_sti_synt_N"/>
    <property type="match status" value="1"/>
</dbReference>
<dbReference type="InterPro" id="IPR016039">
    <property type="entry name" value="Thiolase-like"/>
</dbReference>
<evidence type="ECO:0000259" key="5">
    <source>
        <dbReference type="Pfam" id="PF00195"/>
    </source>
</evidence>
<dbReference type="InterPro" id="IPR012328">
    <property type="entry name" value="Chalcone/stilbene_synt_C"/>
</dbReference>
<dbReference type="EMBL" id="BBXV01000014">
    <property type="protein sequence ID" value="GAQ17409.1"/>
    <property type="molecule type" value="Genomic_DNA"/>
</dbReference>
<evidence type="ECO:0000256" key="2">
    <source>
        <dbReference type="ARBA" id="ARBA00022679"/>
    </source>
</evidence>
<dbReference type="PANTHER" id="PTHR11877">
    <property type="entry name" value="HYDROXYMETHYLGLUTARYL-COA SYNTHASE"/>
    <property type="match status" value="1"/>
</dbReference>
<dbReference type="Gene3D" id="3.40.47.10">
    <property type="match status" value="2"/>
</dbReference>
<dbReference type="AlphaFoldDB" id="A0A0U9H800"/>
<dbReference type="RefSeq" id="WP_058949802.1">
    <property type="nucleotide sequence ID" value="NZ_BBXV01000014.1"/>
</dbReference>
<organism evidence="7 8">
    <name type="scientific">Oceanobacillus picturae</name>
    <dbReference type="NCBI Taxonomy" id="171693"/>
    <lineage>
        <taxon>Bacteria</taxon>
        <taxon>Bacillati</taxon>
        <taxon>Bacillota</taxon>
        <taxon>Bacilli</taxon>
        <taxon>Bacillales</taxon>
        <taxon>Bacillaceae</taxon>
        <taxon>Oceanobacillus</taxon>
    </lineage>
</organism>
<evidence type="ECO:0000256" key="3">
    <source>
        <dbReference type="ARBA" id="ARBA00023315"/>
    </source>
</evidence>
<dbReference type="CDD" id="cd00831">
    <property type="entry name" value="CHS_like"/>
    <property type="match status" value="1"/>
</dbReference>
<feature type="domain" description="Chalcone/stilbene synthase C-terminal" evidence="6">
    <location>
        <begin position="235"/>
        <end position="358"/>
    </location>
</feature>
<feature type="active site" description="Acyl-thioester intermediate" evidence="4">
    <location>
        <position position="144"/>
    </location>
</feature>
<evidence type="ECO:0000313" key="8">
    <source>
        <dbReference type="Proteomes" id="UP000052946"/>
    </source>
</evidence>
<accession>A0A0U9H800</accession>
<dbReference type="GO" id="GO:0030639">
    <property type="term" value="P:polyketide biosynthetic process"/>
    <property type="evidence" value="ECO:0007669"/>
    <property type="project" value="TreeGrafter"/>
</dbReference>